<organism evidence="2 3">
    <name type="scientific">Hansschlegelia plantiphila</name>
    <dbReference type="NCBI Taxonomy" id="374655"/>
    <lineage>
        <taxon>Bacteria</taxon>
        <taxon>Pseudomonadati</taxon>
        <taxon>Pseudomonadota</taxon>
        <taxon>Alphaproteobacteria</taxon>
        <taxon>Hyphomicrobiales</taxon>
        <taxon>Methylopilaceae</taxon>
        <taxon>Hansschlegelia</taxon>
    </lineage>
</organism>
<protein>
    <recommendedName>
        <fullName evidence="4">Thiamine pyrophosphate-binding protein</fullName>
    </recommendedName>
</protein>
<dbReference type="PIRSF" id="PIRSF029505">
    <property type="entry name" value="UCP029505"/>
    <property type="match status" value="1"/>
</dbReference>
<keyword evidence="1" id="KW-1133">Transmembrane helix</keyword>
<dbReference type="AlphaFoldDB" id="A0A9W6IXB5"/>
<keyword evidence="1" id="KW-0812">Transmembrane</keyword>
<reference evidence="2" key="1">
    <citation type="journal article" date="2014" name="Int. J. Syst. Evol. Microbiol.">
        <title>Complete genome sequence of Corynebacterium casei LMG S-19264T (=DSM 44701T), isolated from a smear-ripened cheese.</title>
        <authorList>
            <consortium name="US DOE Joint Genome Institute (JGI-PGF)"/>
            <person name="Walter F."/>
            <person name="Albersmeier A."/>
            <person name="Kalinowski J."/>
            <person name="Ruckert C."/>
        </authorList>
    </citation>
    <scope>NUCLEOTIDE SEQUENCE</scope>
    <source>
        <strain evidence="2">VKM B-2347</strain>
    </source>
</reference>
<feature type="transmembrane region" description="Helical" evidence="1">
    <location>
        <begin position="21"/>
        <end position="42"/>
    </location>
</feature>
<evidence type="ECO:0000256" key="1">
    <source>
        <dbReference type="SAM" id="Phobius"/>
    </source>
</evidence>
<accession>A0A9W6IXB5</accession>
<keyword evidence="1" id="KW-0472">Membrane</keyword>
<proteinExistence type="predicted"/>
<dbReference type="InterPro" id="IPR016922">
    <property type="entry name" value="UCP029505"/>
</dbReference>
<sequence length="181" mass="19240">MSATTRRAPVSHWWLKWRFHLGALMVVVPLACLPNYLASVALHSGESGLGSREIGERTAGPWTVRLAEHELTPPGPHETPQTVKTFELALTGPAVTEVRAAYIAIGRPPESAPGVIFTGSPYRMAADLPVPDGTAPDAELWLTLEGWNGSVHQTSLPLSEASPVSAEWLKARAAAKPAGAP</sequence>
<evidence type="ECO:0000313" key="2">
    <source>
        <dbReference type="EMBL" id="GLK66427.1"/>
    </source>
</evidence>
<evidence type="ECO:0008006" key="4">
    <source>
        <dbReference type="Google" id="ProtNLM"/>
    </source>
</evidence>
<dbReference type="RefSeq" id="WP_271166693.1">
    <property type="nucleotide sequence ID" value="NZ_BSFI01000001.1"/>
</dbReference>
<name>A0A9W6IXB5_9HYPH</name>
<keyword evidence="3" id="KW-1185">Reference proteome</keyword>
<comment type="caution">
    <text evidence="2">The sequence shown here is derived from an EMBL/GenBank/DDBJ whole genome shotgun (WGS) entry which is preliminary data.</text>
</comment>
<evidence type="ECO:0000313" key="3">
    <source>
        <dbReference type="Proteomes" id="UP001143372"/>
    </source>
</evidence>
<reference evidence="2" key="2">
    <citation type="submission" date="2023-01" db="EMBL/GenBank/DDBJ databases">
        <authorList>
            <person name="Sun Q."/>
            <person name="Evtushenko L."/>
        </authorList>
    </citation>
    <scope>NUCLEOTIDE SEQUENCE</scope>
    <source>
        <strain evidence="2">VKM B-2347</strain>
    </source>
</reference>
<gene>
    <name evidence="2" type="ORF">GCM10008179_00650</name>
</gene>
<dbReference type="Proteomes" id="UP001143372">
    <property type="component" value="Unassembled WGS sequence"/>
</dbReference>
<dbReference type="EMBL" id="BSFI01000001">
    <property type="protein sequence ID" value="GLK66427.1"/>
    <property type="molecule type" value="Genomic_DNA"/>
</dbReference>